<name>A0A9Q3EJ80_9BASI</name>
<dbReference type="Proteomes" id="UP000765509">
    <property type="component" value="Unassembled WGS sequence"/>
</dbReference>
<evidence type="ECO:0000256" key="1">
    <source>
        <dbReference type="SAM" id="MobiDB-lite"/>
    </source>
</evidence>
<protein>
    <submittedName>
        <fullName evidence="2">Uncharacterized protein</fullName>
    </submittedName>
</protein>
<dbReference type="OrthoDB" id="2506650at2759"/>
<comment type="caution">
    <text evidence="2">The sequence shown here is derived from an EMBL/GenBank/DDBJ whole genome shotgun (WGS) entry which is preliminary data.</text>
</comment>
<proteinExistence type="predicted"/>
<accession>A0A9Q3EJ80</accession>
<sequence length="175" mass="19860">MADVTNCRVDLTPRLLFKMNFPNFNQPVAGGSSGKDEYKEMQNAISQRDEIIARLMQQAEDEAEAKNNPWGSSSHAKKDKGKGRRISPPGHRFQTTIPKRNPTPMGQQKTKHTPKQPPATLVKRNPMQMVMRDAPPDFKYTKEALYVHVKLLWGMLTPAAMPTAPDKLLLKEFYQ</sequence>
<feature type="region of interest" description="Disordered" evidence="1">
    <location>
        <begin position="60"/>
        <end position="120"/>
    </location>
</feature>
<keyword evidence="3" id="KW-1185">Reference proteome</keyword>
<feature type="compositionally biased region" description="Basic residues" evidence="1">
    <location>
        <begin position="75"/>
        <end position="85"/>
    </location>
</feature>
<gene>
    <name evidence="2" type="ORF">O181_061824</name>
</gene>
<reference evidence="2" key="1">
    <citation type="submission" date="2021-03" db="EMBL/GenBank/DDBJ databases">
        <title>Draft genome sequence of rust myrtle Austropuccinia psidii MF-1, a brazilian biotype.</title>
        <authorList>
            <person name="Quecine M.C."/>
            <person name="Pachon D.M.R."/>
            <person name="Bonatelli M.L."/>
            <person name="Correr F.H."/>
            <person name="Franceschini L.M."/>
            <person name="Leite T.F."/>
            <person name="Margarido G.R.A."/>
            <person name="Almeida C.A."/>
            <person name="Ferrarezi J.A."/>
            <person name="Labate C.A."/>
        </authorList>
    </citation>
    <scope>NUCLEOTIDE SEQUENCE</scope>
    <source>
        <strain evidence="2">MF-1</strain>
    </source>
</reference>
<organism evidence="2 3">
    <name type="scientific">Austropuccinia psidii MF-1</name>
    <dbReference type="NCBI Taxonomy" id="1389203"/>
    <lineage>
        <taxon>Eukaryota</taxon>
        <taxon>Fungi</taxon>
        <taxon>Dikarya</taxon>
        <taxon>Basidiomycota</taxon>
        <taxon>Pucciniomycotina</taxon>
        <taxon>Pucciniomycetes</taxon>
        <taxon>Pucciniales</taxon>
        <taxon>Sphaerophragmiaceae</taxon>
        <taxon>Austropuccinia</taxon>
    </lineage>
</organism>
<evidence type="ECO:0000313" key="3">
    <source>
        <dbReference type="Proteomes" id="UP000765509"/>
    </source>
</evidence>
<feature type="compositionally biased region" description="Polar residues" evidence="1">
    <location>
        <begin position="93"/>
        <end position="108"/>
    </location>
</feature>
<evidence type="ECO:0000313" key="2">
    <source>
        <dbReference type="EMBL" id="MBW0522109.1"/>
    </source>
</evidence>
<dbReference type="EMBL" id="AVOT02029326">
    <property type="protein sequence ID" value="MBW0522109.1"/>
    <property type="molecule type" value="Genomic_DNA"/>
</dbReference>
<dbReference type="AlphaFoldDB" id="A0A9Q3EJ80"/>